<dbReference type="SMART" id="SM00448">
    <property type="entry name" value="REC"/>
    <property type="match status" value="1"/>
</dbReference>
<accession>A0A4U1BP03</accession>
<evidence type="ECO:0000256" key="4">
    <source>
        <dbReference type="ARBA" id="ARBA00023012"/>
    </source>
</evidence>
<reference evidence="12 13" key="1">
    <citation type="submission" date="2019-04" db="EMBL/GenBank/DDBJ databases">
        <authorList>
            <person name="Hwang J.C."/>
        </authorList>
    </citation>
    <scope>NUCLEOTIDE SEQUENCE [LARGE SCALE GENOMIC DNA]</scope>
    <source>
        <strain evidence="12 13">IMCC35002</strain>
    </source>
</reference>
<keyword evidence="7" id="KW-0804">Transcription</keyword>
<organism evidence="12 13">
    <name type="scientific">Ferrimonas aestuarii</name>
    <dbReference type="NCBI Taxonomy" id="2569539"/>
    <lineage>
        <taxon>Bacteria</taxon>
        <taxon>Pseudomonadati</taxon>
        <taxon>Pseudomonadota</taxon>
        <taxon>Gammaproteobacteria</taxon>
        <taxon>Alteromonadales</taxon>
        <taxon>Ferrimonadaceae</taxon>
        <taxon>Ferrimonas</taxon>
    </lineage>
</organism>
<keyword evidence="3 8" id="KW-0597">Phosphoprotein</keyword>
<dbReference type="SUPFAM" id="SSF46894">
    <property type="entry name" value="C-terminal effector domain of the bipartite response regulators"/>
    <property type="match status" value="1"/>
</dbReference>
<proteinExistence type="predicted"/>
<feature type="domain" description="OmpR/PhoB-type" evidence="11">
    <location>
        <begin position="128"/>
        <end position="227"/>
    </location>
</feature>
<evidence type="ECO:0000256" key="7">
    <source>
        <dbReference type="ARBA" id="ARBA00023163"/>
    </source>
</evidence>
<dbReference type="GO" id="GO:0000976">
    <property type="term" value="F:transcription cis-regulatory region binding"/>
    <property type="evidence" value="ECO:0007669"/>
    <property type="project" value="TreeGrafter"/>
</dbReference>
<dbReference type="AlphaFoldDB" id="A0A4U1BP03"/>
<evidence type="ECO:0000256" key="3">
    <source>
        <dbReference type="ARBA" id="ARBA00022553"/>
    </source>
</evidence>
<dbReference type="Pfam" id="PF00072">
    <property type="entry name" value="Response_reg"/>
    <property type="match status" value="1"/>
</dbReference>
<feature type="domain" description="Response regulatory" evidence="10">
    <location>
        <begin position="6"/>
        <end position="119"/>
    </location>
</feature>
<dbReference type="GO" id="GO:0000156">
    <property type="term" value="F:phosphorelay response regulator activity"/>
    <property type="evidence" value="ECO:0007669"/>
    <property type="project" value="TreeGrafter"/>
</dbReference>
<evidence type="ECO:0000313" key="12">
    <source>
        <dbReference type="EMBL" id="TKB55025.1"/>
    </source>
</evidence>
<dbReference type="PANTHER" id="PTHR48111">
    <property type="entry name" value="REGULATOR OF RPOS"/>
    <property type="match status" value="1"/>
</dbReference>
<evidence type="ECO:0000256" key="6">
    <source>
        <dbReference type="ARBA" id="ARBA00023125"/>
    </source>
</evidence>
<evidence type="ECO:0000259" key="10">
    <source>
        <dbReference type="PROSITE" id="PS50110"/>
    </source>
</evidence>
<dbReference type="InterPro" id="IPR001867">
    <property type="entry name" value="OmpR/PhoB-type_DNA-bd"/>
</dbReference>
<name>A0A4U1BP03_9GAMM</name>
<dbReference type="CDD" id="cd00383">
    <property type="entry name" value="trans_reg_C"/>
    <property type="match status" value="1"/>
</dbReference>
<dbReference type="Pfam" id="PF00486">
    <property type="entry name" value="Trans_reg_C"/>
    <property type="match status" value="1"/>
</dbReference>
<keyword evidence="4" id="KW-0902">Two-component regulatory system</keyword>
<comment type="subcellular location">
    <subcellularLocation>
        <location evidence="1">Cytoplasm</location>
    </subcellularLocation>
</comment>
<dbReference type="PROSITE" id="PS50110">
    <property type="entry name" value="RESPONSE_REGULATORY"/>
    <property type="match status" value="1"/>
</dbReference>
<evidence type="ECO:0000256" key="8">
    <source>
        <dbReference type="PROSITE-ProRule" id="PRU00169"/>
    </source>
</evidence>
<feature type="modified residue" description="4-aspartylphosphate" evidence="8">
    <location>
        <position position="55"/>
    </location>
</feature>
<keyword evidence="2" id="KW-0963">Cytoplasm</keyword>
<dbReference type="OrthoDB" id="9802426at2"/>
<dbReference type="GO" id="GO:0006355">
    <property type="term" value="P:regulation of DNA-templated transcription"/>
    <property type="evidence" value="ECO:0007669"/>
    <property type="project" value="InterPro"/>
</dbReference>
<evidence type="ECO:0000313" key="13">
    <source>
        <dbReference type="Proteomes" id="UP000305675"/>
    </source>
</evidence>
<protein>
    <submittedName>
        <fullName evidence="12">Response regulator transcription factor</fullName>
    </submittedName>
</protein>
<dbReference type="Proteomes" id="UP000305675">
    <property type="component" value="Unassembled WGS sequence"/>
</dbReference>
<dbReference type="Gene3D" id="1.10.10.10">
    <property type="entry name" value="Winged helix-like DNA-binding domain superfamily/Winged helix DNA-binding domain"/>
    <property type="match status" value="1"/>
</dbReference>
<dbReference type="InterPro" id="IPR001789">
    <property type="entry name" value="Sig_transdc_resp-reg_receiver"/>
</dbReference>
<dbReference type="FunFam" id="1.10.10.10:FF:000099">
    <property type="entry name" value="Two-component system response regulator TorR"/>
    <property type="match status" value="1"/>
</dbReference>
<keyword evidence="5" id="KW-0805">Transcription regulation</keyword>
<dbReference type="InterPro" id="IPR016032">
    <property type="entry name" value="Sig_transdc_resp-reg_C-effctor"/>
</dbReference>
<dbReference type="PANTHER" id="PTHR48111:SF47">
    <property type="entry name" value="TRANSCRIPTIONAL REGULATORY PROTEIN RSTA"/>
    <property type="match status" value="1"/>
</dbReference>
<keyword evidence="13" id="KW-1185">Reference proteome</keyword>
<dbReference type="SMART" id="SM00862">
    <property type="entry name" value="Trans_reg_C"/>
    <property type="match status" value="1"/>
</dbReference>
<keyword evidence="6 9" id="KW-0238">DNA-binding</keyword>
<dbReference type="InterPro" id="IPR039420">
    <property type="entry name" value="WalR-like"/>
</dbReference>
<evidence type="ECO:0000256" key="9">
    <source>
        <dbReference type="PROSITE-ProRule" id="PRU01091"/>
    </source>
</evidence>
<dbReference type="GO" id="GO:0032993">
    <property type="term" value="C:protein-DNA complex"/>
    <property type="evidence" value="ECO:0007669"/>
    <property type="project" value="TreeGrafter"/>
</dbReference>
<dbReference type="InterPro" id="IPR011006">
    <property type="entry name" value="CheY-like_superfamily"/>
</dbReference>
<evidence type="ECO:0000256" key="5">
    <source>
        <dbReference type="ARBA" id="ARBA00023015"/>
    </source>
</evidence>
<gene>
    <name evidence="12" type="ORF">FCL42_10715</name>
</gene>
<sequence length="230" mass="25989">MLMSNHILVVEDDHSLAEWISDYLIEHGYSVSVASQGDYALTMIAEETPDLVLLDVMMPVKDGFEVCREARQFYQGPVLFMTACSEEGDEIMGLDVGADDYLTKPVRPKVLLARIKALLRRTSDAPAKELLKFDQLELDAVAKVVTVSGEKVDLHDNEFDLLWLLASRAGEVVSREELTQKLRGIEYDGLDRSIDIRASRLRRRLQEAPPQPYIIKTVRGKGYLFCEEQA</sequence>
<evidence type="ECO:0000256" key="2">
    <source>
        <dbReference type="ARBA" id="ARBA00022490"/>
    </source>
</evidence>
<dbReference type="PROSITE" id="PS51755">
    <property type="entry name" value="OMPR_PHOB"/>
    <property type="match status" value="1"/>
</dbReference>
<dbReference type="EMBL" id="SWCJ01000006">
    <property type="protein sequence ID" value="TKB55025.1"/>
    <property type="molecule type" value="Genomic_DNA"/>
</dbReference>
<dbReference type="Gene3D" id="3.40.50.2300">
    <property type="match status" value="1"/>
</dbReference>
<dbReference type="SUPFAM" id="SSF52172">
    <property type="entry name" value="CheY-like"/>
    <property type="match status" value="1"/>
</dbReference>
<feature type="DNA-binding region" description="OmpR/PhoB-type" evidence="9">
    <location>
        <begin position="128"/>
        <end position="227"/>
    </location>
</feature>
<evidence type="ECO:0000259" key="11">
    <source>
        <dbReference type="PROSITE" id="PS51755"/>
    </source>
</evidence>
<dbReference type="Gene3D" id="6.10.250.690">
    <property type="match status" value="1"/>
</dbReference>
<dbReference type="FunFam" id="3.40.50.2300:FF:000001">
    <property type="entry name" value="DNA-binding response regulator PhoB"/>
    <property type="match status" value="1"/>
</dbReference>
<dbReference type="GO" id="GO:0005829">
    <property type="term" value="C:cytosol"/>
    <property type="evidence" value="ECO:0007669"/>
    <property type="project" value="TreeGrafter"/>
</dbReference>
<comment type="caution">
    <text evidence="12">The sequence shown here is derived from an EMBL/GenBank/DDBJ whole genome shotgun (WGS) entry which is preliminary data.</text>
</comment>
<evidence type="ECO:0000256" key="1">
    <source>
        <dbReference type="ARBA" id="ARBA00004496"/>
    </source>
</evidence>
<dbReference type="InterPro" id="IPR036388">
    <property type="entry name" value="WH-like_DNA-bd_sf"/>
</dbReference>